<dbReference type="InterPro" id="IPR036739">
    <property type="entry name" value="SLC41_membr_dom_sf"/>
</dbReference>
<dbReference type="PANTHER" id="PTHR43773">
    <property type="entry name" value="MAGNESIUM TRANSPORTER MGTE"/>
    <property type="match status" value="1"/>
</dbReference>
<protein>
    <recommendedName>
        <fullName evidence="9">Magnesium transporter MgtE</fullName>
    </recommendedName>
</protein>
<dbReference type="PROSITE" id="PS51371">
    <property type="entry name" value="CBS"/>
    <property type="match status" value="2"/>
</dbReference>
<dbReference type="SUPFAM" id="SSF161093">
    <property type="entry name" value="MgtE membrane domain-like"/>
    <property type="match status" value="1"/>
</dbReference>
<evidence type="ECO:0000256" key="9">
    <source>
        <dbReference type="RuleBase" id="RU362011"/>
    </source>
</evidence>
<dbReference type="SUPFAM" id="SSF54631">
    <property type="entry name" value="CBS-domain pair"/>
    <property type="match status" value="1"/>
</dbReference>
<evidence type="ECO:0000256" key="4">
    <source>
        <dbReference type="ARBA" id="ARBA00022692"/>
    </source>
</evidence>
<comment type="subcellular location">
    <subcellularLocation>
        <location evidence="9">Cell membrane</location>
        <topology evidence="9">Multi-pass membrane protein</topology>
    </subcellularLocation>
    <subcellularLocation>
        <location evidence="1">Membrane</location>
        <topology evidence="1">Multi-pass membrane protein</topology>
    </subcellularLocation>
</comment>
<dbReference type="InterPro" id="IPR006669">
    <property type="entry name" value="MgtE_transporter"/>
</dbReference>
<dbReference type="SMART" id="SM00116">
    <property type="entry name" value="CBS"/>
    <property type="match status" value="2"/>
</dbReference>
<evidence type="ECO:0000256" key="7">
    <source>
        <dbReference type="ARBA" id="ARBA00023136"/>
    </source>
</evidence>
<comment type="similarity">
    <text evidence="2 9">Belongs to the SLC41A transporter family.</text>
</comment>
<dbReference type="InterPro" id="IPR046342">
    <property type="entry name" value="CBS_dom_sf"/>
</dbReference>
<evidence type="ECO:0000256" key="2">
    <source>
        <dbReference type="ARBA" id="ARBA00009749"/>
    </source>
</evidence>
<dbReference type="InterPro" id="IPR006668">
    <property type="entry name" value="Mg_transptr_MgtE_intracell_dom"/>
</dbReference>
<comment type="caution">
    <text evidence="9">Lacks conserved residue(s) required for the propagation of feature annotation.</text>
</comment>
<accession>B0N6C6</accession>
<evidence type="ECO:0000256" key="8">
    <source>
        <dbReference type="PROSITE-ProRule" id="PRU00703"/>
    </source>
</evidence>
<comment type="subunit">
    <text evidence="9">Homodimer.</text>
</comment>
<feature type="transmembrane region" description="Helical" evidence="9">
    <location>
        <begin position="388"/>
        <end position="412"/>
    </location>
</feature>
<feature type="domain" description="CBS" evidence="10">
    <location>
        <begin position="140"/>
        <end position="202"/>
    </location>
</feature>
<dbReference type="InterPro" id="IPR006667">
    <property type="entry name" value="SLC41_membr_dom"/>
</dbReference>
<dbReference type="GO" id="GO:0015095">
    <property type="term" value="F:magnesium ion transmembrane transporter activity"/>
    <property type="evidence" value="ECO:0007669"/>
    <property type="project" value="UniProtKB-UniRule"/>
</dbReference>
<evidence type="ECO:0000256" key="3">
    <source>
        <dbReference type="ARBA" id="ARBA00022448"/>
    </source>
</evidence>
<dbReference type="Proteomes" id="UP000005798">
    <property type="component" value="Unassembled WGS sequence"/>
</dbReference>
<dbReference type="Gene3D" id="1.10.357.20">
    <property type="entry name" value="SLC41 divalent cation transporters, integral membrane domain"/>
    <property type="match status" value="1"/>
</dbReference>
<evidence type="ECO:0000256" key="1">
    <source>
        <dbReference type="ARBA" id="ARBA00004141"/>
    </source>
</evidence>
<dbReference type="PANTHER" id="PTHR43773:SF1">
    <property type="entry name" value="MAGNESIUM TRANSPORTER MGTE"/>
    <property type="match status" value="1"/>
</dbReference>
<reference evidence="11" key="1">
    <citation type="submission" date="2007-11" db="EMBL/GenBank/DDBJ databases">
        <authorList>
            <person name="Fulton L."/>
            <person name="Clifton S."/>
            <person name="Fulton B."/>
            <person name="Xu J."/>
            <person name="Minx P."/>
            <person name="Pepin K.H."/>
            <person name="Johnson M."/>
            <person name="Thiruvilangam P."/>
            <person name="Bhonagiri V."/>
            <person name="Nash W.E."/>
            <person name="Mardis E.R."/>
            <person name="Wilson R.K."/>
        </authorList>
    </citation>
    <scope>NUCLEOTIDE SEQUENCE [LARGE SCALE GENOMIC DNA]</scope>
    <source>
        <strain evidence="11">DSM 1402</strain>
    </source>
</reference>
<evidence type="ECO:0000259" key="10">
    <source>
        <dbReference type="PROSITE" id="PS51371"/>
    </source>
</evidence>
<dbReference type="NCBIfam" id="TIGR00400">
    <property type="entry name" value="mgtE"/>
    <property type="match status" value="1"/>
</dbReference>
<dbReference type="Pfam" id="PF00571">
    <property type="entry name" value="CBS"/>
    <property type="match status" value="2"/>
</dbReference>
<dbReference type="Gene3D" id="1.25.60.10">
    <property type="entry name" value="MgtE N-terminal domain-like"/>
    <property type="match status" value="1"/>
</dbReference>
<keyword evidence="6 9" id="KW-1133">Transmembrane helix</keyword>
<dbReference type="GO" id="GO:0046872">
    <property type="term" value="F:metal ion binding"/>
    <property type="evidence" value="ECO:0007669"/>
    <property type="project" value="UniProtKB-KW"/>
</dbReference>
<dbReference type="Pfam" id="PF01769">
    <property type="entry name" value="MgtE"/>
    <property type="match status" value="1"/>
</dbReference>
<keyword evidence="5 9" id="KW-0460">Magnesium</keyword>
<name>B0N6C6_9FIRM</name>
<comment type="caution">
    <text evidence="11">The sequence shown here is derived from an EMBL/GenBank/DDBJ whole genome shotgun (WGS) entry which is preliminary data.</text>
</comment>
<feature type="transmembrane region" description="Helical" evidence="9">
    <location>
        <begin position="424"/>
        <end position="446"/>
    </location>
</feature>
<evidence type="ECO:0000313" key="12">
    <source>
        <dbReference type="Proteomes" id="UP000005798"/>
    </source>
</evidence>
<dbReference type="CDD" id="cd04606">
    <property type="entry name" value="CBS_pair_Mg_transporter"/>
    <property type="match status" value="1"/>
</dbReference>
<evidence type="ECO:0000313" key="11">
    <source>
        <dbReference type="EMBL" id="EDS17364.1"/>
    </source>
</evidence>
<dbReference type="SUPFAM" id="SSF158791">
    <property type="entry name" value="MgtE N-terminal domain-like"/>
    <property type="match status" value="1"/>
</dbReference>
<dbReference type="EMBL" id="ABFX02000008">
    <property type="protein sequence ID" value="EDS17364.1"/>
    <property type="molecule type" value="Genomic_DNA"/>
</dbReference>
<keyword evidence="9" id="KW-1003">Cell membrane</keyword>
<sequence length="453" mass="50835">MKNGESRMEQIKLIEKLLEIRKYKEIKEILKEMNDVDVAEMLEGFSDENMIRIFRLLPKDDAADIFAYMSSDREHALIDSLTNKELENIINDLYSDDVMELLEELPANVVKRIIAASNPETRRDINHLLRYPEDSAGSNMNIDFVDLRADMTVKEAIARIRRIGVDKETINTCYVIDNFRHLLGIVTLRKLVLSSQSALIEEIMNDNLITVHTMEDQEDVAHDFQKYDLTSMPVVDNENRLVGIITVDDIVDIMQEETTEDIEKMAAMVPSDKPYIKNGPFETFKKRIPWLLLLMISASITGKIIQGFEHALAGSVILTAFIPMLMDTGGNSGSQASVSIIRALSLDEIKHSDIVKIVFKEFRVAILVGVTLAACNFIKMMIIDHVSIMIAAVVCLTLIVTVIIAKIVGCTLPILADKLGFDPAVMASPFITTIVDALSLLIYFTIATNLLNL</sequence>
<dbReference type="InterPro" id="IPR000644">
    <property type="entry name" value="CBS_dom"/>
</dbReference>
<dbReference type="AlphaFoldDB" id="B0N6C6"/>
<dbReference type="InterPro" id="IPR038076">
    <property type="entry name" value="MgtE_N_sf"/>
</dbReference>
<dbReference type="GO" id="GO:0005886">
    <property type="term" value="C:plasma membrane"/>
    <property type="evidence" value="ECO:0007669"/>
    <property type="project" value="UniProtKB-SubCell"/>
</dbReference>
<organism evidence="11 12">
    <name type="scientific">Thomasclavelia ramosa DSM 1402</name>
    <dbReference type="NCBI Taxonomy" id="445974"/>
    <lineage>
        <taxon>Bacteria</taxon>
        <taxon>Bacillati</taxon>
        <taxon>Bacillota</taxon>
        <taxon>Erysipelotrichia</taxon>
        <taxon>Erysipelotrichales</taxon>
        <taxon>Coprobacillaceae</taxon>
        <taxon>Thomasclavelia</taxon>
    </lineage>
</organism>
<keyword evidence="8" id="KW-0129">CBS domain</keyword>
<keyword evidence="4 9" id="KW-0812">Transmembrane</keyword>
<proteinExistence type="inferred from homology"/>
<dbReference type="Pfam" id="PF03448">
    <property type="entry name" value="MgtE_N"/>
    <property type="match status" value="1"/>
</dbReference>
<keyword evidence="12" id="KW-1185">Reference proteome</keyword>
<evidence type="ECO:0000256" key="6">
    <source>
        <dbReference type="ARBA" id="ARBA00022989"/>
    </source>
</evidence>
<feature type="transmembrane region" description="Helical" evidence="9">
    <location>
        <begin position="364"/>
        <end position="382"/>
    </location>
</feature>
<comment type="function">
    <text evidence="9">Acts as a magnesium transporter.</text>
</comment>
<keyword evidence="9" id="KW-0479">Metal-binding</keyword>
<dbReference type="HOGENOM" id="CLU_037408_2_2_9"/>
<dbReference type="eggNOG" id="COG2239">
    <property type="taxonomic scope" value="Bacteria"/>
</dbReference>
<gene>
    <name evidence="11" type="primary">mgtE</name>
    <name evidence="11" type="ORF">CLORAM_02147</name>
</gene>
<feature type="domain" description="CBS" evidence="10">
    <location>
        <begin position="204"/>
        <end position="260"/>
    </location>
</feature>
<keyword evidence="3 9" id="KW-0813">Transport</keyword>
<keyword evidence="7 9" id="KW-0472">Membrane</keyword>
<dbReference type="SMART" id="SM00924">
    <property type="entry name" value="MgtE_N"/>
    <property type="match status" value="1"/>
</dbReference>
<evidence type="ECO:0000256" key="5">
    <source>
        <dbReference type="ARBA" id="ARBA00022842"/>
    </source>
</evidence>
<reference evidence="11" key="2">
    <citation type="submission" date="2014-06" db="EMBL/GenBank/DDBJ databases">
        <title>Draft genome sequence of Clostridium ramosum(DSM 1402).</title>
        <authorList>
            <person name="Sudarsanam P."/>
            <person name="Ley R."/>
            <person name="Guruge J."/>
            <person name="Turnbaugh P.J."/>
            <person name="Mahowald M."/>
            <person name="Liep D."/>
            <person name="Gordon J."/>
        </authorList>
    </citation>
    <scope>NUCLEOTIDE SEQUENCE</scope>
    <source>
        <strain evidence="11">DSM 1402</strain>
    </source>
</reference>
<dbReference type="Gene3D" id="3.10.580.10">
    <property type="entry name" value="CBS-domain"/>
    <property type="match status" value="1"/>
</dbReference>